<evidence type="ECO:0000256" key="1">
    <source>
        <dbReference type="ARBA" id="ARBA00022723"/>
    </source>
</evidence>
<accession>A0A1B4PWN1</accession>
<dbReference type="PROSITE" id="PS00202">
    <property type="entry name" value="RUBREDOXIN"/>
    <property type="match status" value="1"/>
</dbReference>
<reference evidence="2 3" key="1">
    <citation type="submission" date="2015-12" db="EMBL/GenBank/DDBJ databases">
        <title>Diversity of Burkholderia near neighbor genomes.</title>
        <authorList>
            <person name="Sahl J."/>
            <person name="Wagner D."/>
            <person name="Keim P."/>
        </authorList>
    </citation>
    <scope>NUCLEOTIDE SEQUENCE [LARGE SCALE GENOMIC DNA]</scope>
    <source>
        <strain evidence="2 3">MSMB1184WGS</strain>
    </source>
</reference>
<name>A0A1B4PWN1_BURCE</name>
<gene>
    <name evidence="2" type="ORF">WT26_14200</name>
</gene>
<keyword evidence="1" id="KW-0479">Metal-binding</keyword>
<protein>
    <submittedName>
        <fullName evidence="2">Uncharacterized protein</fullName>
    </submittedName>
</protein>
<evidence type="ECO:0000313" key="2">
    <source>
        <dbReference type="EMBL" id="AOK18341.1"/>
    </source>
</evidence>
<dbReference type="AlphaFoldDB" id="A0A1B4PWN1"/>
<dbReference type="InterPro" id="IPR018527">
    <property type="entry name" value="Rubredoxin_Fe_BS"/>
</dbReference>
<organism evidence="2 3">
    <name type="scientific">Burkholderia cepacia</name>
    <name type="common">Pseudomonas cepacia</name>
    <dbReference type="NCBI Taxonomy" id="292"/>
    <lineage>
        <taxon>Bacteria</taxon>
        <taxon>Pseudomonadati</taxon>
        <taxon>Pseudomonadota</taxon>
        <taxon>Betaproteobacteria</taxon>
        <taxon>Burkholderiales</taxon>
        <taxon>Burkholderiaceae</taxon>
        <taxon>Burkholderia</taxon>
        <taxon>Burkholderia cepacia complex</taxon>
    </lineage>
</organism>
<proteinExistence type="predicted"/>
<sequence length="413" mass="46568">MDLEDGETSYEEAKQRFFDRVASGAVSLDGIMSPLTRTLAERFGAESVDMTFGWACTPMEWTCPACGRSKPEIVRLNTHGHLMCRLVEHHDHMKDLVKVEFERQCKAQKVIVADEFAKRFAARASQMVSAYDNAFICDDCNAADPTAKAAVGTHKDFSYSPQEIRRFVRPGPNSPHEIDVKEAARIWHGHEQTFALRLKIVERIASIAASNTHWYQELPYMQRAENVRQHAEYLQSAYGVPGAIYELAGDKRRPPPEDVSAWRRVAHKRPRVRPREGDIGYLAKVTFAKHWKAVDDAWRCPTCDRTKIETVRKSNKGDWSFVLSDRSFYAPGERHESKRAVVCGDCGLLASQLGKEACLTAGAATESNYAQFLSVSEIASVVVPQPHGRHNVKNDVANELLLRLVERITLLEQ</sequence>
<dbReference type="EMBL" id="CP013443">
    <property type="protein sequence ID" value="AOK18341.1"/>
    <property type="molecule type" value="Genomic_DNA"/>
</dbReference>
<evidence type="ECO:0000313" key="3">
    <source>
        <dbReference type="Proteomes" id="UP000094776"/>
    </source>
</evidence>
<dbReference type="Proteomes" id="UP000094776">
    <property type="component" value="Chromosome 1"/>
</dbReference>
<dbReference type="GO" id="GO:0046872">
    <property type="term" value="F:metal ion binding"/>
    <property type="evidence" value="ECO:0007669"/>
    <property type="project" value="UniProtKB-KW"/>
</dbReference>